<dbReference type="AlphaFoldDB" id="A0AAV9ZYS5"/>
<gene>
    <name evidence="2" type="ORF">R3P38DRAFT_3222851</name>
</gene>
<dbReference type="Proteomes" id="UP001362999">
    <property type="component" value="Unassembled WGS sequence"/>
</dbReference>
<name>A0AAV9ZYS5_9AGAR</name>
<proteinExistence type="predicted"/>
<keyword evidence="1" id="KW-1133">Transmembrane helix</keyword>
<sequence length="382" mass="40759">MTGSRGESEIARNRSLDSGLLVYPPSVLPQPTTYCRMTPVLYHVLAVHPTQRTPLSLSRLTPPSLRAARDSYSSTSGAHIRMTLGGEAHGMMGNRRRGKTNKMKEMTSGGVEGTFSFSSLELRLVGFLLASGVIWSRRPSVCLVASSSAWLYSVRLRSARDHGYGSFTIGHLQYSRVEAPHRARGRMGTGHAGRGHDDKVCWSSRSAAPASAIPPTPPLPALASVSARGDVVSAGSVEPKVVEKEVVRWREAIGKSVRGFSLVITLGREQPRRLTISASWRIVKLTRIDLFASLELDGVHSSLLPPSPAFHAARALTSMRFIGVATYSACIVGILGLLGLRRWLSNLSRSCGIGIGGPGSSPGSFGGKRVDSSAVGYCGIAG</sequence>
<evidence type="ECO:0000313" key="2">
    <source>
        <dbReference type="EMBL" id="KAK6995923.1"/>
    </source>
</evidence>
<protein>
    <submittedName>
        <fullName evidence="2">Uncharacterized protein</fullName>
    </submittedName>
</protein>
<keyword evidence="1" id="KW-0812">Transmembrane</keyword>
<keyword evidence="3" id="KW-1185">Reference proteome</keyword>
<evidence type="ECO:0000256" key="1">
    <source>
        <dbReference type="SAM" id="Phobius"/>
    </source>
</evidence>
<dbReference type="EMBL" id="JAWWNJ010000100">
    <property type="protein sequence ID" value="KAK6995923.1"/>
    <property type="molecule type" value="Genomic_DNA"/>
</dbReference>
<keyword evidence="1" id="KW-0472">Membrane</keyword>
<evidence type="ECO:0000313" key="3">
    <source>
        <dbReference type="Proteomes" id="UP001362999"/>
    </source>
</evidence>
<accession>A0AAV9ZYS5</accession>
<feature type="transmembrane region" description="Helical" evidence="1">
    <location>
        <begin position="321"/>
        <end position="340"/>
    </location>
</feature>
<comment type="caution">
    <text evidence="2">The sequence shown here is derived from an EMBL/GenBank/DDBJ whole genome shotgun (WGS) entry which is preliminary data.</text>
</comment>
<reference evidence="2 3" key="1">
    <citation type="journal article" date="2024" name="J Genomics">
        <title>Draft genome sequencing and assembly of Favolaschia claudopus CIRM-BRFM 2984 isolated from oak limbs.</title>
        <authorList>
            <person name="Navarro D."/>
            <person name="Drula E."/>
            <person name="Chaduli D."/>
            <person name="Cazenave R."/>
            <person name="Ahrendt S."/>
            <person name="Wang J."/>
            <person name="Lipzen A."/>
            <person name="Daum C."/>
            <person name="Barry K."/>
            <person name="Grigoriev I.V."/>
            <person name="Favel A."/>
            <person name="Rosso M.N."/>
            <person name="Martin F."/>
        </authorList>
    </citation>
    <scope>NUCLEOTIDE SEQUENCE [LARGE SCALE GENOMIC DNA]</scope>
    <source>
        <strain evidence="2 3">CIRM-BRFM 2984</strain>
    </source>
</reference>
<organism evidence="2 3">
    <name type="scientific">Favolaschia claudopus</name>
    <dbReference type="NCBI Taxonomy" id="2862362"/>
    <lineage>
        <taxon>Eukaryota</taxon>
        <taxon>Fungi</taxon>
        <taxon>Dikarya</taxon>
        <taxon>Basidiomycota</taxon>
        <taxon>Agaricomycotina</taxon>
        <taxon>Agaricomycetes</taxon>
        <taxon>Agaricomycetidae</taxon>
        <taxon>Agaricales</taxon>
        <taxon>Marasmiineae</taxon>
        <taxon>Mycenaceae</taxon>
        <taxon>Favolaschia</taxon>
    </lineage>
</organism>